<organism evidence="2 3">
    <name type="scientific">Trifolium medium</name>
    <dbReference type="NCBI Taxonomy" id="97028"/>
    <lineage>
        <taxon>Eukaryota</taxon>
        <taxon>Viridiplantae</taxon>
        <taxon>Streptophyta</taxon>
        <taxon>Embryophyta</taxon>
        <taxon>Tracheophyta</taxon>
        <taxon>Spermatophyta</taxon>
        <taxon>Magnoliopsida</taxon>
        <taxon>eudicotyledons</taxon>
        <taxon>Gunneridae</taxon>
        <taxon>Pentapetalae</taxon>
        <taxon>rosids</taxon>
        <taxon>fabids</taxon>
        <taxon>Fabales</taxon>
        <taxon>Fabaceae</taxon>
        <taxon>Papilionoideae</taxon>
        <taxon>50 kb inversion clade</taxon>
        <taxon>NPAAA clade</taxon>
        <taxon>Hologalegina</taxon>
        <taxon>IRL clade</taxon>
        <taxon>Trifolieae</taxon>
        <taxon>Trifolium</taxon>
    </lineage>
</organism>
<dbReference type="AlphaFoldDB" id="A0A392PD09"/>
<evidence type="ECO:0000313" key="3">
    <source>
        <dbReference type="Proteomes" id="UP000265520"/>
    </source>
</evidence>
<feature type="compositionally biased region" description="Basic and acidic residues" evidence="1">
    <location>
        <begin position="90"/>
        <end position="106"/>
    </location>
</feature>
<keyword evidence="3" id="KW-1185">Reference proteome</keyword>
<feature type="non-terminal residue" evidence="2">
    <location>
        <position position="1"/>
    </location>
</feature>
<accession>A0A392PD09</accession>
<dbReference type="Proteomes" id="UP000265520">
    <property type="component" value="Unassembled WGS sequence"/>
</dbReference>
<reference evidence="2 3" key="1">
    <citation type="journal article" date="2018" name="Front. Plant Sci.">
        <title>Red Clover (Trifolium pratense) and Zigzag Clover (T. medium) - A Picture of Genomic Similarities and Differences.</title>
        <authorList>
            <person name="Dluhosova J."/>
            <person name="Istvanek J."/>
            <person name="Nedelnik J."/>
            <person name="Repkova J."/>
        </authorList>
    </citation>
    <scope>NUCLEOTIDE SEQUENCE [LARGE SCALE GENOMIC DNA]</scope>
    <source>
        <strain evidence="3">cv. 10/8</strain>
        <tissue evidence="2">Leaf</tissue>
    </source>
</reference>
<name>A0A392PD09_9FABA</name>
<evidence type="ECO:0000313" key="2">
    <source>
        <dbReference type="EMBL" id="MCI09988.1"/>
    </source>
</evidence>
<proteinExistence type="predicted"/>
<sequence length="191" mass="21362">GGCDSGRAESKLFCKLLEEHNALCKKFEEIENESATMNNSKGQNLDEKLATVLKGRAEEGKDSHILPLKNQYGNFLEKLNAQFAKHNSKKDHTLGGNDDSHAKESSISDSKSSLNKTKISADIGKEGCKEVTKHKKLDAVLKKKEELLSLYDAEIEEFQNSEEVQDLMSATYFSGLRDGVLELKHRPPYFL</sequence>
<evidence type="ECO:0000256" key="1">
    <source>
        <dbReference type="SAM" id="MobiDB-lite"/>
    </source>
</evidence>
<dbReference type="EMBL" id="LXQA010074626">
    <property type="protein sequence ID" value="MCI09988.1"/>
    <property type="molecule type" value="Genomic_DNA"/>
</dbReference>
<comment type="caution">
    <text evidence="2">The sequence shown here is derived from an EMBL/GenBank/DDBJ whole genome shotgun (WGS) entry which is preliminary data.</text>
</comment>
<feature type="region of interest" description="Disordered" evidence="1">
    <location>
        <begin position="88"/>
        <end position="113"/>
    </location>
</feature>
<protein>
    <submittedName>
        <fullName evidence="2">CCP</fullName>
    </submittedName>
</protein>